<proteinExistence type="predicted"/>
<name>A0A271LW96_9HYPH</name>
<evidence type="ECO:0000313" key="2">
    <source>
        <dbReference type="Proteomes" id="UP000216442"/>
    </source>
</evidence>
<dbReference type="EMBL" id="NPKJ01000007">
    <property type="protein sequence ID" value="PAQ12097.1"/>
    <property type="molecule type" value="Genomic_DNA"/>
</dbReference>
<dbReference type="AlphaFoldDB" id="A0A271LW96"/>
<protein>
    <submittedName>
        <fullName evidence="1">Uncharacterized protein</fullName>
    </submittedName>
</protein>
<keyword evidence="2" id="KW-1185">Reference proteome</keyword>
<organism evidence="1 2">
    <name type="scientific">Mesorhizobium temperatum</name>
    <dbReference type="NCBI Taxonomy" id="241416"/>
    <lineage>
        <taxon>Bacteria</taxon>
        <taxon>Pseudomonadati</taxon>
        <taxon>Pseudomonadota</taxon>
        <taxon>Alphaproteobacteria</taxon>
        <taxon>Hyphomicrobiales</taxon>
        <taxon>Phyllobacteriaceae</taxon>
        <taxon>Mesorhizobium</taxon>
    </lineage>
</organism>
<comment type="caution">
    <text evidence="1">The sequence shown here is derived from an EMBL/GenBank/DDBJ whole genome shotgun (WGS) entry which is preliminary data.</text>
</comment>
<evidence type="ECO:0000313" key="1">
    <source>
        <dbReference type="EMBL" id="PAQ12097.1"/>
    </source>
</evidence>
<dbReference type="Proteomes" id="UP000216442">
    <property type="component" value="Unassembled WGS sequence"/>
</dbReference>
<reference evidence="1 2" key="1">
    <citation type="submission" date="2017-08" db="EMBL/GenBank/DDBJ databases">
        <title>Mesorhizobium wenxinae sp. nov., a novel rhizobial species isolated from root nodules of chickpea (Cicer arietinum L.).</title>
        <authorList>
            <person name="Zhang J."/>
        </authorList>
    </citation>
    <scope>NUCLEOTIDE SEQUENCE [LARGE SCALE GENOMIC DNA]</scope>
    <source>
        <strain evidence="1 2">SDW018</strain>
    </source>
</reference>
<gene>
    <name evidence="1" type="ORF">CIT26_01630</name>
</gene>
<sequence length="122" mass="13659">MRVLAREALGKDDPKTANLLYGKLAGRLTSLLKWEPDLRNDGSPIRMSLLAEGWWPSGREYEWTMVPSAAEAVRNWSEGSWSRRQPTHVPQVGVVTTVPEQASKDIKVINSLEDEVLNVFGV</sequence>
<accession>A0A271LW96</accession>